<dbReference type="InterPro" id="IPR013595">
    <property type="entry name" value="Pept_S33_TAP-like_C"/>
</dbReference>
<keyword evidence="3" id="KW-1185">Reference proteome</keyword>
<dbReference type="EMBL" id="CAJPDQ010000006">
    <property type="protein sequence ID" value="CAF9910923.1"/>
    <property type="molecule type" value="Genomic_DNA"/>
</dbReference>
<proteinExistence type="predicted"/>
<dbReference type="SUPFAM" id="SSF53474">
    <property type="entry name" value="alpha/beta-Hydrolases"/>
    <property type="match status" value="1"/>
</dbReference>
<reference evidence="2" key="1">
    <citation type="submission" date="2021-03" db="EMBL/GenBank/DDBJ databases">
        <authorList>
            <person name="Tagirdzhanova G."/>
        </authorList>
    </citation>
    <scope>NUCLEOTIDE SEQUENCE</scope>
</reference>
<evidence type="ECO:0000259" key="1">
    <source>
        <dbReference type="Pfam" id="PF08386"/>
    </source>
</evidence>
<dbReference type="OrthoDB" id="425534at2759"/>
<dbReference type="InterPro" id="IPR029058">
    <property type="entry name" value="AB_hydrolase_fold"/>
</dbReference>
<dbReference type="AlphaFoldDB" id="A0A8H3ESN3"/>
<comment type="caution">
    <text evidence="2">The sequence shown here is derived from an EMBL/GenBank/DDBJ whole genome shotgun (WGS) entry which is preliminary data.</text>
</comment>
<organism evidence="2 3">
    <name type="scientific">Gomphillus americanus</name>
    <dbReference type="NCBI Taxonomy" id="1940652"/>
    <lineage>
        <taxon>Eukaryota</taxon>
        <taxon>Fungi</taxon>
        <taxon>Dikarya</taxon>
        <taxon>Ascomycota</taxon>
        <taxon>Pezizomycotina</taxon>
        <taxon>Lecanoromycetes</taxon>
        <taxon>OSLEUM clade</taxon>
        <taxon>Ostropomycetidae</taxon>
        <taxon>Ostropales</taxon>
        <taxon>Graphidaceae</taxon>
        <taxon>Gomphilloideae</taxon>
        <taxon>Gomphillus</taxon>
    </lineage>
</organism>
<protein>
    <recommendedName>
        <fullName evidence="1">Peptidase S33 tripeptidyl aminopeptidase-like C-terminal domain-containing protein</fullName>
    </recommendedName>
</protein>
<name>A0A8H3ESN3_9LECA</name>
<accession>A0A8H3ESN3</accession>
<dbReference type="Pfam" id="PF08386">
    <property type="entry name" value="Abhydrolase_4"/>
    <property type="match status" value="1"/>
</dbReference>
<dbReference type="Proteomes" id="UP000664169">
    <property type="component" value="Unassembled WGS sequence"/>
</dbReference>
<sequence length="293" mass="32409">MAKPMIPLREANYLFSDAACYDIELAIVKKPADVGVTREDYGGAVFFNPGGLTVPNTDFVTRYGQAFGRIFNSRGRRYDLIGWDVSGAGATTPNLGGSDDFVTTFEYLQQLSDLSSALGKEEVFNRFYEAKGIYACQYWLENPTWHYSGPFGDKTASPMLVVAQMIDPVAPTTNAQGAARRWFDSFLVEANGFGHMTFGYPSVCVMKQMKTYFDSGSLNTSFVHYPFLVQPLHTVSEVLSMMQDMEIQDKYFLAAVIKIAHDFPPESIAAALGGHHSHIPGPEAGEWWGEGNI</sequence>
<evidence type="ECO:0000313" key="3">
    <source>
        <dbReference type="Proteomes" id="UP000664169"/>
    </source>
</evidence>
<evidence type="ECO:0000313" key="2">
    <source>
        <dbReference type="EMBL" id="CAF9910923.1"/>
    </source>
</evidence>
<feature type="domain" description="Peptidase S33 tripeptidyl aminopeptidase-like C-terminal" evidence="1">
    <location>
        <begin position="130"/>
        <end position="219"/>
    </location>
</feature>
<gene>
    <name evidence="2" type="ORF">GOMPHAMPRED_007233</name>
</gene>